<dbReference type="InterPro" id="IPR001584">
    <property type="entry name" value="Integrase_cat-core"/>
</dbReference>
<dbReference type="InterPro" id="IPR012337">
    <property type="entry name" value="RNaseH-like_sf"/>
</dbReference>
<dbReference type="EMBL" id="CP024903">
    <property type="protein sequence ID" value="AXF22852.1"/>
    <property type="molecule type" value="Genomic_DNA"/>
</dbReference>
<evidence type="ECO:0000313" key="6">
    <source>
        <dbReference type="EMBL" id="AXF20419.1"/>
    </source>
</evidence>
<dbReference type="InterPro" id="IPR025948">
    <property type="entry name" value="HTH-like_dom"/>
</dbReference>
<dbReference type="Gene3D" id="3.30.420.10">
    <property type="entry name" value="Ribonuclease H-like superfamily/Ribonuclease H"/>
    <property type="match status" value="1"/>
</dbReference>
<dbReference type="PROSITE" id="PS50994">
    <property type="entry name" value="INTEGRASE"/>
    <property type="match status" value="1"/>
</dbReference>
<protein>
    <submittedName>
        <fullName evidence="7">IS3 family transposase</fullName>
    </submittedName>
</protein>
<dbReference type="InterPro" id="IPR009057">
    <property type="entry name" value="Homeodomain-like_sf"/>
</dbReference>
<evidence type="ECO:0000313" key="8">
    <source>
        <dbReference type="Proteomes" id="UP000253104"/>
    </source>
</evidence>
<dbReference type="PANTHER" id="PTHR37936">
    <property type="entry name" value="TRANSPOSASE INSC FOR INSERTION ELEMENT IS2A-RELATED"/>
    <property type="match status" value="1"/>
</dbReference>
<dbReference type="Gene3D" id="1.10.10.10">
    <property type="entry name" value="Winged helix-like DNA-binding domain superfamily/Winged helix DNA-binding domain"/>
    <property type="match status" value="1"/>
</dbReference>
<comment type="similarity">
    <text evidence="1">Belongs to the transposase 8 family.</text>
</comment>
<evidence type="ECO:0000259" key="5">
    <source>
        <dbReference type="PROSITE" id="PS50994"/>
    </source>
</evidence>
<gene>
    <name evidence="6" type="ORF">CUJ89_07945</name>
    <name evidence="7" type="ORF">CUJ89_20325</name>
</gene>
<dbReference type="Pfam" id="PF13276">
    <property type="entry name" value="HTH_21"/>
    <property type="match status" value="1"/>
</dbReference>
<dbReference type="AlphaFoldDB" id="A0A2Z5N018"/>
<evidence type="ECO:0000313" key="7">
    <source>
        <dbReference type="EMBL" id="AXF22852.1"/>
    </source>
</evidence>
<sequence length="403" mass="45396">MDVLTGPERRRRWTAEQKLAMVRESFEPGKSVSMVARQHGVNPNQLFHWRKLYQDGSLSAVKAGEEVVPASELADALKQIRELQRMLGKKTMENEILREAVEYGRGKKMDSALALAAGGRPVKLVCEVLGVSRSNVSARLSRPATWRDGRQSRQTDDASVVEEIRRVVGELPSYGYRRVWGTLRNERVAVGLVPFNAKRIYRVMRTHGLLMQRRPIPPRPQRRHDGKVAVGRSNQRWCSDGFEFRCDNGEPLRVTFALDCCDREAMSWAATTAGHSGDIVRDVMLAAVENRFGNALHTPSEIEWLSDNGSGYTADDTRRFAMDIGLKPLTTPVCSPQSNGMAESFVKTMKRDYVAFMPKPDAATAAHNLAIAFEHYNEKHPHSALKYRSPREFRRSMDSATLV</sequence>
<evidence type="ECO:0000256" key="3">
    <source>
        <dbReference type="ARBA" id="ARBA00024308"/>
    </source>
</evidence>
<keyword evidence="4" id="KW-0175">Coiled coil</keyword>
<dbReference type="Pfam" id="PF13683">
    <property type="entry name" value="rve_3"/>
    <property type="match status" value="1"/>
</dbReference>
<feature type="coiled-coil region" evidence="4">
    <location>
        <begin position="73"/>
        <end position="100"/>
    </location>
</feature>
<dbReference type="InterPro" id="IPR036397">
    <property type="entry name" value="RNaseH_sf"/>
</dbReference>
<evidence type="ECO:0000256" key="1">
    <source>
        <dbReference type="ARBA" id="ARBA00009964"/>
    </source>
</evidence>
<dbReference type="SUPFAM" id="SSF53098">
    <property type="entry name" value="Ribonuclease H-like"/>
    <property type="match status" value="1"/>
</dbReference>
<feature type="domain" description="Integrase catalytic" evidence="5">
    <location>
        <begin position="216"/>
        <end position="398"/>
    </location>
</feature>
<dbReference type="Proteomes" id="UP000253104">
    <property type="component" value="Chromosome mHSR5_B"/>
</dbReference>
<dbReference type="GO" id="GO:0004803">
    <property type="term" value="F:transposase activity"/>
    <property type="evidence" value="ECO:0007669"/>
    <property type="project" value="InterPro"/>
</dbReference>
<dbReference type="GO" id="GO:0006313">
    <property type="term" value="P:DNA transposition"/>
    <property type="evidence" value="ECO:0007669"/>
    <property type="project" value="InterPro"/>
</dbReference>
<reference evidence="7 8" key="1">
    <citation type="journal article" date="2018" name="ISME J.">
        <title>Involvement of Burkholderiaceae and sulfurous volatiles in disease-suppressive soils.</title>
        <authorList>
            <person name="Carrion V.J."/>
            <person name="Cordovez V."/>
            <person name="Tyc O."/>
            <person name="Etalo D.W."/>
            <person name="de Bruijn I."/>
            <person name="de Jager V.C."/>
            <person name="Medema M.H."/>
            <person name="Eberl L."/>
            <person name="Raaijmakers J.M."/>
        </authorList>
    </citation>
    <scope>NUCLEOTIDE SEQUENCE [LARGE SCALE GENOMIC DNA]</scope>
    <source>
        <strain evidence="8">mHSR5</strain>
        <strain evidence="7">MHSR5</strain>
    </source>
</reference>
<name>A0A2Z5N018_BURPY</name>
<dbReference type="Proteomes" id="UP000253104">
    <property type="component" value="Chromosome mHSR5_A"/>
</dbReference>
<dbReference type="RefSeq" id="WP_114176841.1">
    <property type="nucleotide sequence ID" value="NZ_CP024902.1"/>
</dbReference>
<comment type="function">
    <text evidence="3">Involved in the transposition of the insertion sequence IS2.</text>
</comment>
<dbReference type="NCBIfam" id="NF033516">
    <property type="entry name" value="transpos_IS3"/>
    <property type="match status" value="1"/>
</dbReference>
<keyword evidence="2" id="KW-0815">Transposition</keyword>
<dbReference type="InterPro" id="IPR048020">
    <property type="entry name" value="Transpos_IS3"/>
</dbReference>
<evidence type="ECO:0000256" key="4">
    <source>
        <dbReference type="SAM" id="Coils"/>
    </source>
</evidence>
<dbReference type="Pfam" id="PF01527">
    <property type="entry name" value="HTH_Tnp_1"/>
    <property type="match status" value="1"/>
</dbReference>
<accession>A0A2Z5N018</accession>
<dbReference type="InterPro" id="IPR036388">
    <property type="entry name" value="WH-like_DNA-bd_sf"/>
</dbReference>
<dbReference type="GO" id="GO:0015074">
    <property type="term" value="P:DNA integration"/>
    <property type="evidence" value="ECO:0007669"/>
    <property type="project" value="InterPro"/>
</dbReference>
<organism evidence="7 8">
    <name type="scientific">Burkholderia pyrrocinia</name>
    <name type="common">Pseudomonas pyrrocinia</name>
    <dbReference type="NCBI Taxonomy" id="60550"/>
    <lineage>
        <taxon>Bacteria</taxon>
        <taxon>Pseudomonadati</taxon>
        <taxon>Pseudomonadota</taxon>
        <taxon>Betaproteobacteria</taxon>
        <taxon>Burkholderiales</taxon>
        <taxon>Burkholderiaceae</taxon>
        <taxon>Burkholderia</taxon>
        <taxon>Burkholderia cepacia complex</taxon>
    </lineage>
</organism>
<dbReference type="OrthoDB" id="9774685at2"/>
<proteinExistence type="inferred from homology"/>
<dbReference type="SUPFAM" id="SSF46689">
    <property type="entry name" value="Homeodomain-like"/>
    <property type="match status" value="1"/>
</dbReference>
<dbReference type="EMBL" id="CP024902">
    <property type="protein sequence ID" value="AXF20419.1"/>
    <property type="molecule type" value="Genomic_DNA"/>
</dbReference>
<dbReference type="GO" id="GO:0003677">
    <property type="term" value="F:DNA binding"/>
    <property type="evidence" value="ECO:0007669"/>
    <property type="project" value="InterPro"/>
</dbReference>
<dbReference type="PANTHER" id="PTHR37936:SF3">
    <property type="entry name" value="TRANSPOSASE INSC FOR INSERTION ELEMENT IS2A-RELATED"/>
    <property type="match status" value="1"/>
</dbReference>
<dbReference type="InterPro" id="IPR002514">
    <property type="entry name" value="Transposase_8"/>
</dbReference>
<evidence type="ECO:0000256" key="2">
    <source>
        <dbReference type="ARBA" id="ARBA00022578"/>
    </source>
</evidence>